<dbReference type="KEGG" id="cav:M832_07400"/>
<dbReference type="Pfam" id="PF03129">
    <property type="entry name" value="HGTP_anticodon"/>
    <property type="match status" value="1"/>
</dbReference>
<dbReference type="InterPro" id="IPR047246">
    <property type="entry name" value="ThrRS_anticodon"/>
</dbReference>
<dbReference type="HAMAP" id="MF_00184">
    <property type="entry name" value="Thr_tRNA_synth"/>
    <property type="match status" value="1"/>
</dbReference>
<dbReference type="NCBIfam" id="TIGR00418">
    <property type="entry name" value="thrS"/>
    <property type="match status" value="1"/>
</dbReference>
<evidence type="ECO:0000256" key="10">
    <source>
        <dbReference type="ARBA" id="ARBA00022884"/>
    </source>
</evidence>
<dbReference type="Gene3D" id="3.40.50.800">
    <property type="entry name" value="Anticodon-binding domain"/>
    <property type="match status" value="1"/>
</dbReference>
<evidence type="ECO:0000256" key="1">
    <source>
        <dbReference type="ARBA" id="ARBA00004496"/>
    </source>
</evidence>
<keyword evidence="6 14" id="KW-0479">Metal-binding</keyword>
<dbReference type="InterPro" id="IPR012947">
    <property type="entry name" value="tRNA_SAD"/>
</dbReference>
<evidence type="ECO:0000256" key="14">
    <source>
        <dbReference type="HAMAP-Rule" id="MF_00184"/>
    </source>
</evidence>
<gene>
    <name evidence="14 17" type="primary">thrS</name>
    <name evidence="17" type="ORF">M832_07400</name>
</gene>
<dbReference type="eggNOG" id="COG0441">
    <property type="taxonomic scope" value="Bacteria"/>
</dbReference>
<dbReference type="EC" id="6.1.1.3" evidence="14"/>
<reference evidence="17 18" key="1">
    <citation type="journal article" date="2014" name="Syst. Appl. Microbiol.">
        <title>Evidence for the existence of two new members of the family Chlamydiaceae and proposal of Chlamydia avium sp. nov. and Chlamydia gallinacea sp. nov.</title>
        <authorList>
            <person name="Sachse K."/>
            <person name="Laroucau K."/>
            <person name="Riege K."/>
            <person name="Wehner S."/>
            <person name="Dilcher M."/>
            <person name="Creasy H.H."/>
            <person name="Weidmann M."/>
            <person name="Myers G."/>
            <person name="Vorimore F."/>
            <person name="Vicari N."/>
            <person name="Magnino S."/>
            <person name="Liebler-Tenorio E."/>
            <person name="Ruettger A."/>
            <person name="Bavoil P.M."/>
            <person name="Hufert F.T."/>
            <person name="Rossello-Mora R."/>
            <person name="Marz M."/>
        </authorList>
    </citation>
    <scope>NUCLEOTIDE SEQUENCE [LARGE SCALE GENOMIC DNA]</scope>
    <source>
        <strain evidence="17 18">10DC88</strain>
    </source>
</reference>
<feature type="binding site" evidence="14">
    <location>
        <position position="332"/>
    </location>
    <ligand>
        <name>Zn(2+)</name>
        <dbReference type="ChEBI" id="CHEBI:29105"/>
        <note>catalytic</note>
    </ligand>
</feature>
<dbReference type="Gene3D" id="3.30.930.10">
    <property type="entry name" value="Bira Bifunctional Protein, Domain 2"/>
    <property type="match status" value="1"/>
</dbReference>
<evidence type="ECO:0000256" key="11">
    <source>
        <dbReference type="ARBA" id="ARBA00022917"/>
    </source>
</evidence>
<protein>
    <recommendedName>
        <fullName evidence="14">Threonine--tRNA ligase</fullName>
        <ecNumber evidence="14">6.1.1.3</ecNumber>
    </recommendedName>
    <alternativeName>
        <fullName evidence="14">Threonyl-tRNA synthetase</fullName>
        <shortName evidence="14">ThrRS</shortName>
    </alternativeName>
</protein>
<dbReference type="GO" id="GO:0000049">
    <property type="term" value="F:tRNA binding"/>
    <property type="evidence" value="ECO:0007669"/>
    <property type="project" value="UniProtKB-KW"/>
</dbReference>
<dbReference type="PATRIC" id="fig|1229831.3.peg.740"/>
<dbReference type="GO" id="GO:0006435">
    <property type="term" value="P:threonyl-tRNA aminoacylation"/>
    <property type="evidence" value="ECO:0007669"/>
    <property type="project" value="UniProtKB-UniRule"/>
</dbReference>
<dbReference type="GO" id="GO:0005737">
    <property type="term" value="C:cytoplasm"/>
    <property type="evidence" value="ECO:0007669"/>
    <property type="project" value="UniProtKB-SubCell"/>
</dbReference>
<dbReference type="InterPro" id="IPR006195">
    <property type="entry name" value="aa-tRNA-synth_II"/>
</dbReference>
<evidence type="ECO:0000256" key="13">
    <source>
        <dbReference type="ARBA" id="ARBA00049515"/>
    </source>
</evidence>
<dbReference type="InterPro" id="IPR018163">
    <property type="entry name" value="Thr/Ala-tRNA-synth_IIc_edit"/>
</dbReference>
<keyword evidence="8 14" id="KW-0862">Zinc</keyword>
<evidence type="ECO:0000256" key="8">
    <source>
        <dbReference type="ARBA" id="ARBA00022833"/>
    </source>
</evidence>
<evidence type="ECO:0000256" key="9">
    <source>
        <dbReference type="ARBA" id="ARBA00022840"/>
    </source>
</evidence>
<organism evidence="17 18">
    <name type="scientific">Chlamydia avium 10DC88</name>
    <dbReference type="NCBI Taxonomy" id="1229831"/>
    <lineage>
        <taxon>Bacteria</taxon>
        <taxon>Pseudomonadati</taxon>
        <taxon>Chlamydiota</taxon>
        <taxon>Chlamydiia</taxon>
        <taxon>Chlamydiales</taxon>
        <taxon>Chlamydiaceae</taxon>
        <taxon>Chlamydia/Chlamydophila group</taxon>
        <taxon>Chlamydia</taxon>
    </lineage>
</organism>
<keyword evidence="12 14" id="KW-0030">Aminoacyl-tRNA synthetase</keyword>
<dbReference type="FunFam" id="3.30.980.10:FF:000005">
    <property type="entry name" value="Threonyl-tRNA synthetase, mitochondrial"/>
    <property type="match status" value="1"/>
</dbReference>
<dbReference type="PANTHER" id="PTHR11451">
    <property type="entry name" value="THREONINE-TRNA LIGASE"/>
    <property type="match status" value="1"/>
</dbReference>
<feature type="domain" description="TGS" evidence="16">
    <location>
        <begin position="2"/>
        <end position="62"/>
    </location>
</feature>
<dbReference type="CDD" id="cd00860">
    <property type="entry name" value="ThrRS_anticodon"/>
    <property type="match status" value="1"/>
</dbReference>
<evidence type="ECO:0000256" key="3">
    <source>
        <dbReference type="ARBA" id="ARBA00022490"/>
    </source>
</evidence>
<comment type="catalytic activity">
    <reaction evidence="13 14">
        <text>tRNA(Thr) + L-threonine + ATP = L-threonyl-tRNA(Thr) + AMP + diphosphate + H(+)</text>
        <dbReference type="Rhea" id="RHEA:24624"/>
        <dbReference type="Rhea" id="RHEA-COMP:9670"/>
        <dbReference type="Rhea" id="RHEA-COMP:9704"/>
        <dbReference type="ChEBI" id="CHEBI:15378"/>
        <dbReference type="ChEBI" id="CHEBI:30616"/>
        <dbReference type="ChEBI" id="CHEBI:33019"/>
        <dbReference type="ChEBI" id="CHEBI:57926"/>
        <dbReference type="ChEBI" id="CHEBI:78442"/>
        <dbReference type="ChEBI" id="CHEBI:78534"/>
        <dbReference type="ChEBI" id="CHEBI:456215"/>
        <dbReference type="EC" id="6.1.1.3"/>
    </reaction>
</comment>
<feature type="binding site" evidence="14">
    <location>
        <position position="383"/>
    </location>
    <ligand>
        <name>Zn(2+)</name>
        <dbReference type="ChEBI" id="CHEBI:29105"/>
        <note>catalytic</note>
    </ligand>
</feature>
<dbReference type="Gene3D" id="3.30.980.10">
    <property type="entry name" value="Threonyl-trna Synthetase, Chain A, domain 2"/>
    <property type="match status" value="1"/>
</dbReference>
<dbReference type="AlphaFoldDB" id="W8JGC0"/>
<evidence type="ECO:0000256" key="4">
    <source>
        <dbReference type="ARBA" id="ARBA00022555"/>
    </source>
</evidence>
<dbReference type="Pfam" id="PF00587">
    <property type="entry name" value="tRNA-synt_2b"/>
    <property type="match status" value="1"/>
</dbReference>
<evidence type="ECO:0000259" key="15">
    <source>
        <dbReference type="PROSITE" id="PS50862"/>
    </source>
</evidence>
<feature type="domain" description="Aminoacyl-transfer RNA synthetases class-II family profile" evidence="15">
    <location>
        <begin position="265"/>
        <end position="532"/>
    </location>
</feature>
<dbReference type="Pfam" id="PF07973">
    <property type="entry name" value="tRNA_SAD"/>
    <property type="match status" value="1"/>
</dbReference>
<accession>W8JGC0</accession>
<dbReference type="GO" id="GO:0004829">
    <property type="term" value="F:threonine-tRNA ligase activity"/>
    <property type="evidence" value="ECO:0007669"/>
    <property type="project" value="UniProtKB-UniRule"/>
</dbReference>
<dbReference type="HOGENOM" id="CLU_008554_0_1_0"/>
<name>W8JGC0_9CHLA</name>
<keyword evidence="5 14" id="KW-0436">Ligase</keyword>
<proteinExistence type="inferred from homology"/>
<comment type="similarity">
    <text evidence="2 14">Belongs to the class-II aminoacyl-tRNA synthetase family.</text>
</comment>
<dbReference type="SUPFAM" id="SSF55681">
    <property type="entry name" value="Class II aaRS and biotin synthetases"/>
    <property type="match status" value="1"/>
</dbReference>
<dbReference type="InterPro" id="IPR033728">
    <property type="entry name" value="ThrRS_core"/>
</dbReference>
<evidence type="ECO:0000256" key="6">
    <source>
        <dbReference type="ARBA" id="ARBA00022723"/>
    </source>
</evidence>
<evidence type="ECO:0000256" key="12">
    <source>
        <dbReference type="ARBA" id="ARBA00023146"/>
    </source>
</evidence>
<dbReference type="SUPFAM" id="SSF55186">
    <property type="entry name" value="ThrRS/AlaRS common domain"/>
    <property type="match status" value="1"/>
</dbReference>
<evidence type="ECO:0000313" key="18">
    <source>
        <dbReference type="Proteomes" id="UP000019433"/>
    </source>
</evidence>
<dbReference type="GO" id="GO:0046872">
    <property type="term" value="F:metal ion binding"/>
    <property type="evidence" value="ECO:0007669"/>
    <property type="project" value="UniProtKB-KW"/>
</dbReference>
<dbReference type="STRING" id="1229831.M832_07400"/>
<dbReference type="PROSITE" id="PS51880">
    <property type="entry name" value="TGS"/>
    <property type="match status" value="1"/>
</dbReference>
<dbReference type="InterPro" id="IPR012675">
    <property type="entry name" value="Beta-grasp_dom_sf"/>
</dbReference>
<dbReference type="InterPro" id="IPR004095">
    <property type="entry name" value="TGS"/>
</dbReference>
<comment type="cofactor">
    <cofactor evidence="14">
        <name>Zn(2+)</name>
        <dbReference type="ChEBI" id="CHEBI:29105"/>
    </cofactor>
    <text evidence="14">Binds 1 zinc ion per subunit.</text>
</comment>
<dbReference type="InterPro" id="IPR036621">
    <property type="entry name" value="Anticodon-bd_dom_sf"/>
</dbReference>
<feature type="binding site" evidence="14">
    <location>
        <position position="509"/>
    </location>
    <ligand>
        <name>Zn(2+)</name>
        <dbReference type="ChEBI" id="CHEBI:29105"/>
        <note>catalytic</note>
    </ligand>
</feature>
<evidence type="ECO:0000313" key="17">
    <source>
        <dbReference type="EMBL" id="AHK63591.1"/>
    </source>
</evidence>
<dbReference type="GO" id="GO:0005524">
    <property type="term" value="F:ATP binding"/>
    <property type="evidence" value="ECO:0007669"/>
    <property type="project" value="UniProtKB-UniRule"/>
</dbReference>
<dbReference type="PROSITE" id="PS50862">
    <property type="entry name" value="AA_TRNA_LIGASE_II"/>
    <property type="match status" value="1"/>
</dbReference>
<evidence type="ECO:0000256" key="2">
    <source>
        <dbReference type="ARBA" id="ARBA00008226"/>
    </source>
</evidence>
<dbReference type="InterPro" id="IPR002314">
    <property type="entry name" value="aa-tRNA-synt_IIb"/>
</dbReference>
<dbReference type="Pfam" id="PF02824">
    <property type="entry name" value="TGS"/>
    <property type="match status" value="1"/>
</dbReference>
<evidence type="ECO:0000256" key="5">
    <source>
        <dbReference type="ARBA" id="ARBA00022598"/>
    </source>
</evidence>
<dbReference type="SMART" id="SM00863">
    <property type="entry name" value="tRNA_SAD"/>
    <property type="match status" value="1"/>
</dbReference>
<dbReference type="Gene3D" id="3.10.20.30">
    <property type="match status" value="1"/>
</dbReference>
<dbReference type="InterPro" id="IPR045864">
    <property type="entry name" value="aa-tRNA-synth_II/BPL/LPL"/>
</dbReference>
<comment type="subcellular location">
    <subcellularLocation>
        <location evidence="1 14">Cytoplasm</location>
    </subcellularLocation>
</comment>
<sequence length="638" mass="73406">MGEKMIRVICDQETFELPRGSTAADFASKLKNSHYFAGVVINDRIKDLTTTLEEGDVLRFVTFSDPEGREIFLHTSAHILAQAVLRLWPNAMPTIGPVIDQGFYYDFANLSISEDDFDAIEKMAEQIVQEKHPVAKKTFCDKHEALKEFGHNPFKVELIKELPDGEKITSYSQGEFIDLCRGPHLPSTAPVKAFKLLRTSAAYWRGDPQRDSLIRIYGVAFPTTKELKEHLYQLEEAKKRDHRVLGTKLDLFSQQECSAGMPFFHPRGMVIWDALIGYWKRLHQLAGYKEIQTPQLMNRHLWEVSGHWTNYKENMYTLQIDDEDYAIKPMNCPGCMLYYKTRLHSYKEFPLRIAEIGHVHRYEISGALSGLMRVRAFHQDDAHVFLMPEQVEEETLNILNLVSELYKTFGLDYHLELSTRPEQGTIGSDELWELATSALERALTNSKTPFFINPGDGAFYGPKIDIHVKDAIQRTWQCGTIQLDMFLPERFALEYTNAQGEKSTPIMLHRALFGSIERFLGILIEHFKGKFPLWLSPEHIRIITVADRHQPRANELASTWQQLGFVVTVDDSNESVSKKIRNAQNMQVNYMVTIGDREVEEKTLAVRTRDNRVLDVTVERFINTLLEEKNSLNLTSLL</sequence>
<evidence type="ECO:0000259" key="16">
    <source>
        <dbReference type="PROSITE" id="PS51880"/>
    </source>
</evidence>
<keyword evidence="9 14" id="KW-0067">ATP-binding</keyword>
<dbReference type="InterPro" id="IPR004154">
    <property type="entry name" value="Anticodon-bd"/>
</dbReference>
<evidence type="ECO:0000256" key="7">
    <source>
        <dbReference type="ARBA" id="ARBA00022741"/>
    </source>
</evidence>
<keyword evidence="7 14" id="KW-0547">Nucleotide-binding</keyword>
<keyword evidence="11 14" id="KW-0648">Protein biosynthesis</keyword>
<comment type="subunit">
    <text evidence="14">Homodimer.</text>
</comment>
<keyword evidence="4 14" id="KW-0820">tRNA-binding</keyword>
<dbReference type="PRINTS" id="PR01047">
    <property type="entry name" value="TRNASYNTHTHR"/>
</dbReference>
<dbReference type="InterPro" id="IPR002320">
    <property type="entry name" value="Thr-tRNA-ligase_IIa"/>
</dbReference>
<dbReference type="CDD" id="cd00771">
    <property type="entry name" value="ThrRS_core"/>
    <property type="match status" value="1"/>
</dbReference>
<feature type="region of interest" description="Catalytic" evidence="14">
    <location>
        <begin position="241"/>
        <end position="532"/>
    </location>
</feature>
<dbReference type="Proteomes" id="UP000019433">
    <property type="component" value="Chromosome"/>
</dbReference>
<dbReference type="PANTHER" id="PTHR11451:SF44">
    <property type="entry name" value="THREONINE--TRNA LIGASE, CHLOROPLASTIC_MITOCHONDRIAL 2"/>
    <property type="match status" value="1"/>
</dbReference>
<dbReference type="EMBL" id="CP006571">
    <property type="protein sequence ID" value="AHK63591.1"/>
    <property type="molecule type" value="Genomic_DNA"/>
</dbReference>
<keyword evidence="10 14" id="KW-0694">RNA-binding</keyword>
<dbReference type="SUPFAM" id="SSF52954">
    <property type="entry name" value="Class II aaRS ABD-related"/>
    <property type="match status" value="1"/>
</dbReference>
<dbReference type="FunFam" id="3.30.930.10:FF:000019">
    <property type="entry name" value="Threonine--tRNA ligase"/>
    <property type="match status" value="1"/>
</dbReference>
<keyword evidence="3 14" id="KW-0963">Cytoplasm</keyword>